<sequence length="75" mass="8786">MIYLFLFTFVLTQFLLKLSALEKISFKQIFFIGTPCMFVLSFLFAFLHADFLLVITVTFWGTILTNKSRRMFGTV</sequence>
<dbReference type="Proteomes" id="UP000013785">
    <property type="component" value="Unassembled WGS sequence"/>
</dbReference>
<accession>R3W3U6</accession>
<feature type="transmembrane region" description="Helical" evidence="1">
    <location>
        <begin position="30"/>
        <end position="63"/>
    </location>
</feature>
<dbReference type="EMBL" id="AJAT01000017">
    <property type="protein sequence ID" value="EOL42322.1"/>
    <property type="molecule type" value="Genomic_DNA"/>
</dbReference>
<keyword evidence="1" id="KW-1133">Transmembrane helix</keyword>
<keyword evidence="1" id="KW-0812">Transmembrane</keyword>
<gene>
    <name evidence="2" type="ORF">UC3_02674</name>
</gene>
<keyword evidence="1" id="KW-0472">Membrane</keyword>
<dbReference type="RefSeq" id="WP_010769309.1">
    <property type="nucleotide sequence ID" value="NZ_ASWE01000001.1"/>
</dbReference>
<reference evidence="2 3" key="1">
    <citation type="submission" date="2013-02" db="EMBL/GenBank/DDBJ databases">
        <title>The Genome Sequence of Enterococcus phoeniculicola BAA-412.</title>
        <authorList>
            <consortium name="The Broad Institute Genome Sequencing Platform"/>
            <consortium name="The Broad Institute Genome Sequencing Center for Infectious Disease"/>
            <person name="Earl A.M."/>
            <person name="Gilmore M.S."/>
            <person name="Lebreton F."/>
            <person name="Walker B."/>
            <person name="Young S.K."/>
            <person name="Zeng Q."/>
            <person name="Gargeya S."/>
            <person name="Fitzgerald M."/>
            <person name="Haas B."/>
            <person name="Abouelleil A."/>
            <person name="Alvarado L."/>
            <person name="Arachchi H.M."/>
            <person name="Berlin A.M."/>
            <person name="Chapman S.B."/>
            <person name="Dewar J."/>
            <person name="Goldberg J."/>
            <person name="Griggs A."/>
            <person name="Gujja S."/>
            <person name="Hansen M."/>
            <person name="Howarth C."/>
            <person name="Imamovic A."/>
            <person name="Larimer J."/>
            <person name="McCowan C."/>
            <person name="Murphy C."/>
            <person name="Neiman D."/>
            <person name="Pearson M."/>
            <person name="Priest M."/>
            <person name="Roberts A."/>
            <person name="Saif S."/>
            <person name="Shea T."/>
            <person name="Sisk P."/>
            <person name="Sykes S."/>
            <person name="Wortman J."/>
            <person name="Nusbaum C."/>
            <person name="Birren B."/>
        </authorList>
    </citation>
    <scope>NUCLEOTIDE SEQUENCE [LARGE SCALE GENOMIC DNA]</scope>
    <source>
        <strain evidence="2 3">ATCC BAA-412</strain>
    </source>
</reference>
<protein>
    <submittedName>
        <fullName evidence="2">Uncharacterized protein</fullName>
    </submittedName>
</protein>
<keyword evidence="3" id="KW-1185">Reference proteome</keyword>
<organism evidence="2 3">
    <name type="scientific">Enterococcus phoeniculicola ATCC BAA-412</name>
    <dbReference type="NCBI Taxonomy" id="1158610"/>
    <lineage>
        <taxon>Bacteria</taxon>
        <taxon>Bacillati</taxon>
        <taxon>Bacillota</taxon>
        <taxon>Bacilli</taxon>
        <taxon>Lactobacillales</taxon>
        <taxon>Enterococcaceae</taxon>
        <taxon>Enterococcus</taxon>
    </lineage>
</organism>
<evidence type="ECO:0000313" key="3">
    <source>
        <dbReference type="Proteomes" id="UP000013785"/>
    </source>
</evidence>
<name>R3W3U6_9ENTE</name>
<dbReference type="HOGENOM" id="CLU_2665451_0_0_9"/>
<evidence type="ECO:0000256" key="1">
    <source>
        <dbReference type="SAM" id="Phobius"/>
    </source>
</evidence>
<proteinExistence type="predicted"/>
<dbReference type="PATRIC" id="fig|1158610.3.peg.2656"/>
<comment type="caution">
    <text evidence="2">The sequence shown here is derived from an EMBL/GenBank/DDBJ whole genome shotgun (WGS) entry which is preliminary data.</text>
</comment>
<evidence type="ECO:0000313" key="2">
    <source>
        <dbReference type="EMBL" id="EOL42322.1"/>
    </source>
</evidence>
<dbReference type="AlphaFoldDB" id="R3W3U6"/>